<dbReference type="CDD" id="cd22162">
    <property type="entry name" value="F-box_AtSKIP3-like"/>
    <property type="match status" value="1"/>
</dbReference>
<feature type="compositionally biased region" description="Basic and acidic residues" evidence="1">
    <location>
        <begin position="1"/>
        <end position="21"/>
    </location>
</feature>
<evidence type="ECO:0000259" key="2">
    <source>
        <dbReference type="PROSITE" id="PS50181"/>
    </source>
</evidence>
<dbReference type="InterPro" id="IPR001810">
    <property type="entry name" value="F-box_dom"/>
</dbReference>
<dbReference type="Pfam" id="PF12937">
    <property type="entry name" value="F-box-like"/>
    <property type="match status" value="1"/>
</dbReference>
<name>A0A0E0BNG3_9ORYZ</name>
<dbReference type="Proteomes" id="UP000026961">
    <property type="component" value="Chromosome 12"/>
</dbReference>
<dbReference type="Gene3D" id="1.20.1280.50">
    <property type="match status" value="1"/>
</dbReference>
<keyword evidence="4" id="KW-1185">Reference proteome</keyword>
<organism evidence="3">
    <name type="scientific">Oryza glumipatula</name>
    <dbReference type="NCBI Taxonomy" id="40148"/>
    <lineage>
        <taxon>Eukaryota</taxon>
        <taxon>Viridiplantae</taxon>
        <taxon>Streptophyta</taxon>
        <taxon>Embryophyta</taxon>
        <taxon>Tracheophyta</taxon>
        <taxon>Spermatophyta</taxon>
        <taxon>Magnoliopsida</taxon>
        <taxon>Liliopsida</taxon>
        <taxon>Poales</taxon>
        <taxon>Poaceae</taxon>
        <taxon>BOP clade</taxon>
        <taxon>Oryzoideae</taxon>
        <taxon>Oryzeae</taxon>
        <taxon>Oryzinae</taxon>
        <taxon>Oryza</taxon>
    </lineage>
</organism>
<dbReference type="InterPro" id="IPR036047">
    <property type="entry name" value="F-box-like_dom_sf"/>
</dbReference>
<dbReference type="PANTHER" id="PTHR32278">
    <property type="entry name" value="F-BOX DOMAIN-CONTAINING PROTEIN"/>
    <property type="match status" value="1"/>
</dbReference>
<dbReference type="Gramene" id="OGLUM12G02370.1">
    <property type="protein sequence ID" value="OGLUM12G02370.1"/>
    <property type="gene ID" value="OGLUM12G02370"/>
</dbReference>
<sequence>MKQSRREEGDDDVSVGKKEEEAGYCSSSSISRLPEACLAHAISFTTPTDACRCSAVSADFQAAASSNAVWERFLPPDYHSILARADDPCLESKNDLNIKITAQRRPFYLILLLKAAQQNKDALGIFLLSPLFAIDEE</sequence>
<feature type="domain" description="F-box" evidence="2">
    <location>
        <begin position="27"/>
        <end position="73"/>
    </location>
</feature>
<evidence type="ECO:0000313" key="3">
    <source>
        <dbReference type="EnsemblPlants" id="OGLUM12G02370.1"/>
    </source>
</evidence>
<dbReference type="HOGENOM" id="CLU_1868310_0_0_1"/>
<dbReference type="STRING" id="40148.A0A0E0BNG3"/>
<feature type="region of interest" description="Disordered" evidence="1">
    <location>
        <begin position="1"/>
        <end position="22"/>
    </location>
</feature>
<dbReference type="PROSITE" id="PS50181">
    <property type="entry name" value="FBOX"/>
    <property type="match status" value="1"/>
</dbReference>
<evidence type="ECO:0000256" key="1">
    <source>
        <dbReference type="SAM" id="MobiDB-lite"/>
    </source>
</evidence>
<evidence type="ECO:0000313" key="4">
    <source>
        <dbReference type="Proteomes" id="UP000026961"/>
    </source>
</evidence>
<dbReference type="AlphaFoldDB" id="A0A0E0BNG3"/>
<reference evidence="3" key="2">
    <citation type="submission" date="2018-05" db="EMBL/GenBank/DDBJ databases">
        <title>OgluRS3 (Oryza glumaepatula Reference Sequence Version 3).</title>
        <authorList>
            <person name="Zhang J."/>
            <person name="Kudrna D."/>
            <person name="Lee S."/>
            <person name="Talag J."/>
            <person name="Welchert J."/>
            <person name="Wing R.A."/>
        </authorList>
    </citation>
    <scope>NUCLEOTIDE SEQUENCE [LARGE SCALE GENOMIC DNA]</scope>
</reference>
<accession>A0A0E0BNG3</accession>
<protein>
    <recommendedName>
        <fullName evidence="2">F-box domain-containing protein</fullName>
    </recommendedName>
</protein>
<dbReference type="PANTHER" id="PTHR32278:SF147">
    <property type="entry name" value="F-BOX DOMAIN CONTAINING PROTEIN, EXPRESSED"/>
    <property type="match status" value="1"/>
</dbReference>
<proteinExistence type="predicted"/>
<reference evidence="3" key="1">
    <citation type="submission" date="2015-04" db="UniProtKB">
        <authorList>
            <consortium name="EnsemblPlants"/>
        </authorList>
    </citation>
    <scope>IDENTIFICATION</scope>
</reference>
<dbReference type="SUPFAM" id="SSF81383">
    <property type="entry name" value="F-box domain"/>
    <property type="match status" value="1"/>
</dbReference>
<dbReference type="EnsemblPlants" id="OGLUM12G02370.1">
    <property type="protein sequence ID" value="OGLUM12G02370.1"/>
    <property type="gene ID" value="OGLUM12G02370"/>
</dbReference>